<feature type="compositionally biased region" description="Basic and acidic residues" evidence="1">
    <location>
        <begin position="73"/>
        <end position="82"/>
    </location>
</feature>
<comment type="caution">
    <text evidence="2">The sequence shown here is derived from an EMBL/GenBank/DDBJ whole genome shotgun (WGS) entry which is preliminary data.</text>
</comment>
<keyword evidence="3" id="KW-1185">Reference proteome</keyword>
<reference evidence="2" key="1">
    <citation type="submission" date="2023-01" db="EMBL/GenBank/DDBJ databases">
        <title>Colletotrichum chrysophilum M932 genome sequence.</title>
        <authorList>
            <person name="Baroncelli R."/>
        </authorList>
    </citation>
    <scope>NUCLEOTIDE SEQUENCE</scope>
    <source>
        <strain evidence="2">M932</strain>
    </source>
</reference>
<accession>A0AAD9A2W3</accession>
<sequence>MTRTGHEDLLKSTSARLTRWVRSKHTIILKNRTANWEPRLGVGSRDGEPAVGYILAGGDGKAKLRSPAVVTGPEHRDDQMQA</sequence>
<evidence type="ECO:0000313" key="2">
    <source>
        <dbReference type="EMBL" id="KAK1840368.1"/>
    </source>
</evidence>
<evidence type="ECO:0000313" key="3">
    <source>
        <dbReference type="Proteomes" id="UP001243330"/>
    </source>
</evidence>
<dbReference type="EMBL" id="JAQOWY010000568">
    <property type="protein sequence ID" value="KAK1840368.1"/>
    <property type="molecule type" value="Genomic_DNA"/>
</dbReference>
<feature type="region of interest" description="Disordered" evidence="1">
    <location>
        <begin position="62"/>
        <end position="82"/>
    </location>
</feature>
<protein>
    <submittedName>
        <fullName evidence="2">Uncharacterized protein</fullName>
    </submittedName>
</protein>
<evidence type="ECO:0000256" key="1">
    <source>
        <dbReference type="SAM" id="MobiDB-lite"/>
    </source>
</evidence>
<dbReference type="AlphaFoldDB" id="A0AAD9A2W3"/>
<name>A0AAD9A2W3_9PEZI</name>
<gene>
    <name evidence="2" type="ORF">CCHR01_17003</name>
</gene>
<dbReference type="Proteomes" id="UP001243330">
    <property type="component" value="Unassembled WGS sequence"/>
</dbReference>
<proteinExistence type="predicted"/>
<organism evidence="2 3">
    <name type="scientific">Colletotrichum chrysophilum</name>
    <dbReference type="NCBI Taxonomy" id="1836956"/>
    <lineage>
        <taxon>Eukaryota</taxon>
        <taxon>Fungi</taxon>
        <taxon>Dikarya</taxon>
        <taxon>Ascomycota</taxon>
        <taxon>Pezizomycotina</taxon>
        <taxon>Sordariomycetes</taxon>
        <taxon>Hypocreomycetidae</taxon>
        <taxon>Glomerellales</taxon>
        <taxon>Glomerellaceae</taxon>
        <taxon>Colletotrichum</taxon>
        <taxon>Colletotrichum gloeosporioides species complex</taxon>
    </lineage>
</organism>